<feature type="signal peptide" evidence="1">
    <location>
        <begin position="1"/>
        <end position="24"/>
    </location>
</feature>
<feature type="chain" id="PRO_5046923377" evidence="1">
    <location>
        <begin position="25"/>
        <end position="187"/>
    </location>
</feature>
<gene>
    <name evidence="2" type="ORF">AMPC_32820</name>
</gene>
<organism evidence="2 3">
    <name type="scientific">Anaeromyxobacter paludicola</name>
    <dbReference type="NCBI Taxonomy" id="2918171"/>
    <lineage>
        <taxon>Bacteria</taxon>
        <taxon>Pseudomonadati</taxon>
        <taxon>Myxococcota</taxon>
        <taxon>Myxococcia</taxon>
        <taxon>Myxococcales</taxon>
        <taxon>Cystobacterineae</taxon>
        <taxon>Anaeromyxobacteraceae</taxon>
        <taxon>Anaeromyxobacter</taxon>
    </lineage>
</organism>
<evidence type="ECO:0000256" key="1">
    <source>
        <dbReference type="SAM" id="SignalP"/>
    </source>
</evidence>
<evidence type="ECO:0000313" key="3">
    <source>
        <dbReference type="Proteomes" id="UP001162734"/>
    </source>
</evidence>
<accession>A0ABM7XE74</accession>
<dbReference type="Proteomes" id="UP001162734">
    <property type="component" value="Chromosome"/>
</dbReference>
<sequence>MLTHMRALAPALAACSLLAASAFAQEWRPTGEVQFIASGSASGSASFDDARVVGPLVNMTRRADGTWAGDLKRHDYDLRLEQDHLHGTNFDVWVTTKDGHTEIRGLVEGKRISVEIDEKSLSGRYGACSLDMPRKEPGLFQGEVGCVYRKGVLPTTGRAGVRLSGSAAAVPPPPAQLALALAAVLPG</sequence>
<keyword evidence="1" id="KW-0732">Signal</keyword>
<reference evidence="3" key="1">
    <citation type="journal article" date="2022" name="Int. J. Syst. Evol. Microbiol.">
        <title>Anaeromyxobacter oryzae sp. nov., Anaeromyxobacter diazotrophicus sp. nov. and Anaeromyxobacter paludicola sp. nov., isolated from paddy soils.</title>
        <authorList>
            <person name="Itoh H."/>
            <person name="Xu Z."/>
            <person name="Mise K."/>
            <person name="Masuda Y."/>
            <person name="Ushijima N."/>
            <person name="Hayakawa C."/>
            <person name="Shiratori Y."/>
            <person name="Senoo K."/>
        </authorList>
    </citation>
    <scope>NUCLEOTIDE SEQUENCE [LARGE SCALE GENOMIC DNA]</scope>
    <source>
        <strain evidence="3">Red630</strain>
    </source>
</reference>
<protein>
    <submittedName>
        <fullName evidence="2">Uncharacterized protein</fullName>
    </submittedName>
</protein>
<proteinExistence type="predicted"/>
<evidence type="ECO:0000313" key="2">
    <source>
        <dbReference type="EMBL" id="BDG10169.1"/>
    </source>
</evidence>
<keyword evidence="3" id="KW-1185">Reference proteome</keyword>
<name>A0ABM7XE74_9BACT</name>
<dbReference type="EMBL" id="AP025592">
    <property type="protein sequence ID" value="BDG10169.1"/>
    <property type="molecule type" value="Genomic_DNA"/>
</dbReference>